<evidence type="ECO:0000313" key="3">
    <source>
        <dbReference type="Proteomes" id="UP000694844"/>
    </source>
</evidence>
<reference evidence="3" key="1">
    <citation type="submission" date="2024-06" db="UniProtKB">
        <authorList>
            <consortium name="RefSeq"/>
        </authorList>
    </citation>
    <scope>NUCLEOTIDE SEQUENCE [LARGE SCALE GENOMIC DNA]</scope>
    <source>
        <tissue evidence="4">Whole sample</tissue>
    </source>
</reference>
<gene>
    <name evidence="4 5" type="primary">LOC111115203</name>
</gene>
<keyword evidence="2" id="KW-0812">Transmembrane</keyword>
<reference evidence="5" key="2">
    <citation type="submission" date="2025-04" db="UniProtKB">
        <authorList>
            <consortium name="RefSeq"/>
        </authorList>
    </citation>
    <scope>IDENTIFICATION</scope>
    <source>
        <tissue evidence="5">Whole sample</tissue>
    </source>
</reference>
<dbReference type="GeneID" id="111115203"/>
<dbReference type="RefSeq" id="XP_022309579.1">
    <property type="nucleotide sequence ID" value="XM_022453871.1"/>
</dbReference>
<protein>
    <submittedName>
        <fullName evidence="4 5">Uncharacterized protein LOC111115203 isoform X1</fullName>
    </submittedName>
</protein>
<dbReference type="KEGG" id="cvn:111115203"/>
<keyword evidence="2" id="KW-0472">Membrane</keyword>
<evidence type="ECO:0000256" key="1">
    <source>
        <dbReference type="SAM" id="MobiDB-lite"/>
    </source>
</evidence>
<feature type="region of interest" description="Disordered" evidence="1">
    <location>
        <begin position="335"/>
        <end position="365"/>
    </location>
</feature>
<evidence type="ECO:0000313" key="4">
    <source>
        <dbReference type="RefSeq" id="XP_022309570.1"/>
    </source>
</evidence>
<evidence type="ECO:0000313" key="5">
    <source>
        <dbReference type="RefSeq" id="XP_022309579.1"/>
    </source>
</evidence>
<feature type="transmembrane region" description="Helical" evidence="2">
    <location>
        <begin position="423"/>
        <end position="443"/>
    </location>
</feature>
<evidence type="ECO:0000256" key="2">
    <source>
        <dbReference type="SAM" id="Phobius"/>
    </source>
</evidence>
<sequence>MATSVGANLQGTQTLTYSCMDAVKLLQKKTSENNNTSKSLELIPFHKDGLNGFPVIFSPKNCSDARLPASLFYHRNSDPLLHGQSKVRQEEEFGSCCQISREKRRQSDKGPSLNGPREPFNNVCVHTAIANVHRKDKNHMCNGGPPNFMKVNGNLPNGTLENEFPPISKNVNSIDASFHVKVPATNDNTSVYEYPNDCEHFKSGTLSGSDLLLHNSSYPDDTEPEVVNIELEPRVVCNGTLVSSYHDDDDDGTSEKQPFLSHPSASGSESNFSVKNSVSWHKSRRQNEGDDFVDQTVSLPSSLERRSHAIHETSVTDSESSLSVKPCNIWNKVRPPSGLSSRSISPQPGPSGYNAAAKHKRDSGKKTVRYSDTIGSYHTLASGTSINSINNFPTTLSEEHMNRLDREIREIERVGKKADRGTIYCACGVLGLVIGLILVFVYIL</sequence>
<feature type="region of interest" description="Disordered" evidence="1">
    <location>
        <begin position="241"/>
        <end position="294"/>
    </location>
</feature>
<name>A0A8B8C3B9_CRAVI</name>
<keyword evidence="3" id="KW-1185">Reference proteome</keyword>
<accession>A0A8B8C3B9</accession>
<keyword evidence="2" id="KW-1133">Transmembrane helix</keyword>
<dbReference type="AlphaFoldDB" id="A0A8B8C3B9"/>
<dbReference type="OrthoDB" id="6111877at2759"/>
<feature type="compositionally biased region" description="Polar residues" evidence="1">
    <location>
        <begin position="263"/>
        <end position="280"/>
    </location>
</feature>
<proteinExistence type="predicted"/>
<organism evidence="3 5">
    <name type="scientific">Crassostrea virginica</name>
    <name type="common">Eastern oyster</name>
    <dbReference type="NCBI Taxonomy" id="6565"/>
    <lineage>
        <taxon>Eukaryota</taxon>
        <taxon>Metazoa</taxon>
        <taxon>Spiralia</taxon>
        <taxon>Lophotrochozoa</taxon>
        <taxon>Mollusca</taxon>
        <taxon>Bivalvia</taxon>
        <taxon>Autobranchia</taxon>
        <taxon>Pteriomorphia</taxon>
        <taxon>Ostreida</taxon>
        <taxon>Ostreoidea</taxon>
        <taxon>Ostreidae</taxon>
        <taxon>Crassostrea</taxon>
    </lineage>
</organism>
<feature type="region of interest" description="Disordered" evidence="1">
    <location>
        <begin position="98"/>
        <end position="118"/>
    </location>
</feature>
<dbReference type="RefSeq" id="XP_022309570.1">
    <property type="nucleotide sequence ID" value="XM_022453862.1"/>
</dbReference>
<dbReference type="Proteomes" id="UP000694844">
    <property type="component" value="Chromosome 1"/>
</dbReference>